<feature type="region of interest" description="Disordered" evidence="1">
    <location>
        <begin position="1"/>
        <end position="37"/>
    </location>
</feature>
<sequence length="610" mass="68129">MQGESSDSNMEWTSVQSKRGRRGVGVSTSPRISANPKDTVEIRNRFSSIATNEAGDVFSPVDPREGIRKNPNKIPNIYLDSVKNWALLYKNMKTNCAFPPVARLAGHRTIVKCQTIADFFLVKNLLSQQKVDFSTYRLASKKRRLFVIRDLPINLGTEEIKESLEEQGVQTSKITQLQTTKPTPIKIRTEKHHPPKGPPQCHRCQLFGHTDKACHMLPRCVKCDGNHLTADCKKEAGEAAVCANCKGGRPASYRGCPVYAKLKQKLSDLKNKAQNKTKKLENLQVPLINGEKVIESNSEVVRSYAEAARGEGERTERLAPVINNAPTLSNLNEEEITISGATNLCNEDDDWRVIMSKWISHLALLIVKPGLTRTVIKIIQWNANGILRQALEFTHFLFKHNISIALISETQLTDKADFIIPGFDIFRNDLDQKYRGTAVVVAKYLQAKAIKLPKFDSLNTSGIVIQGPNGPMNFISVYYPNDKKFAEADFNKIKKDFSNRFAFIGGDFNAKSPKWGSKKENYRGNKLANFLDSNKFTIHASESPTHNVSGQSHLKFLTFECDADVCPVLPSTLPYALLSPCLASSSLQQAMTQPRSQTGQPLKKIIPICK</sequence>
<organism evidence="3 4">
    <name type="scientific">Ladona fulva</name>
    <name type="common">Scarce chaser dragonfly</name>
    <name type="synonym">Libellula fulva</name>
    <dbReference type="NCBI Taxonomy" id="123851"/>
    <lineage>
        <taxon>Eukaryota</taxon>
        <taxon>Metazoa</taxon>
        <taxon>Ecdysozoa</taxon>
        <taxon>Arthropoda</taxon>
        <taxon>Hexapoda</taxon>
        <taxon>Insecta</taxon>
        <taxon>Pterygota</taxon>
        <taxon>Palaeoptera</taxon>
        <taxon>Odonata</taxon>
        <taxon>Epiprocta</taxon>
        <taxon>Anisoptera</taxon>
        <taxon>Libelluloidea</taxon>
        <taxon>Libellulidae</taxon>
        <taxon>Ladona</taxon>
    </lineage>
</organism>
<evidence type="ECO:0000256" key="1">
    <source>
        <dbReference type="SAM" id="MobiDB-lite"/>
    </source>
</evidence>
<dbReference type="SUPFAM" id="SSF56219">
    <property type="entry name" value="DNase I-like"/>
    <property type="match status" value="1"/>
</dbReference>
<feature type="compositionally biased region" description="Polar residues" evidence="1">
    <location>
        <begin position="1"/>
        <end position="17"/>
    </location>
</feature>
<dbReference type="OrthoDB" id="7477923at2759"/>
<keyword evidence="4" id="KW-1185">Reference proteome</keyword>
<gene>
    <name evidence="3" type="ORF">J437_LFUL014928</name>
</gene>
<dbReference type="Proteomes" id="UP000792457">
    <property type="component" value="Unassembled WGS sequence"/>
</dbReference>
<feature type="domain" description="Endonuclease/exonuclease/phosphatase" evidence="2">
    <location>
        <begin position="472"/>
        <end position="551"/>
    </location>
</feature>
<reference evidence="3" key="2">
    <citation type="submission" date="2017-10" db="EMBL/GenBank/DDBJ databases">
        <title>Ladona fulva Genome sequencing and assembly.</title>
        <authorList>
            <person name="Murali S."/>
            <person name="Richards S."/>
            <person name="Bandaranaike D."/>
            <person name="Bellair M."/>
            <person name="Blankenburg K."/>
            <person name="Chao H."/>
            <person name="Dinh H."/>
            <person name="Doddapaneni H."/>
            <person name="Dugan-Rocha S."/>
            <person name="Elkadiri S."/>
            <person name="Gnanaolivu R."/>
            <person name="Hernandez B."/>
            <person name="Skinner E."/>
            <person name="Javaid M."/>
            <person name="Lee S."/>
            <person name="Li M."/>
            <person name="Ming W."/>
            <person name="Munidasa M."/>
            <person name="Muniz J."/>
            <person name="Nguyen L."/>
            <person name="Hughes D."/>
            <person name="Osuji N."/>
            <person name="Pu L.-L."/>
            <person name="Puazo M."/>
            <person name="Qu C."/>
            <person name="Quiroz J."/>
            <person name="Raj R."/>
            <person name="Weissenberger G."/>
            <person name="Xin Y."/>
            <person name="Zou X."/>
            <person name="Han Y."/>
            <person name="Worley K."/>
            <person name="Muzny D."/>
            <person name="Gibbs R."/>
        </authorList>
    </citation>
    <scope>NUCLEOTIDE SEQUENCE</scope>
    <source>
        <strain evidence="3">Sampled in the wild</strain>
    </source>
</reference>
<dbReference type="AlphaFoldDB" id="A0A8K0KKF9"/>
<evidence type="ECO:0000259" key="2">
    <source>
        <dbReference type="Pfam" id="PF14529"/>
    </source>
</evidence>
<reference evidence="3" key="1">
    <citation type="submission" date="2013-04" db="EMBL/GenBank/DDBJ databases">
        <authorList>
            <person name="Qu J."/>
            <person name="Murali S.C."/>
            <person name="Bandaranaike D."/>
            <person name="Bellair M."/>
            <person name="Blankenburg K."/>
            <person name="Chao H."/>
            <person name="Dinh H."/>
            <person name="Doddapaneni H."/>
            <person name="Downs B."/>
            <person name="Dugan-Rocha S."/>
            <person name="Elkadiri S."/>
            <person name="Gnanaolivu R.D."/>
            <person name="Hernandez B."/>
            <person name="Javaid M."/>
            <person name="Jayaseelan J.C."/>
            <person name="Lee S."/>
            <person name="Li M."/>
            <person name="Ming W."/>
            <person name="Munidasa M."/>
            <person name="Muniz J."/>
            <person name="Nguyen L."/>
            <person name="Ongeri F."/>
            <person name="Osuji N."/>
            <person name="Pu L.-L."/>
            <person name="Puazo M."/>
            <person name="Qu C."/>
            <person name="Quiroz J."/>
            <person name="Raj R."/>
            <person name="Weissenberger G."/>
            <person name="Xin Y."/>
            <person name="Zou X."/>
            <person name="Han Y."/>
            <person name="Richards S."/>
            <person name="Worley K."/>
            <person name="Muzny D."/>
            <person name="Gibbs R."/>
        </authorList>
    </citation>
    <scope>NUCLEOTIDE SEQUENCE</scope>
    <source>
        <strain evidence="3">Sampled in the wild</strain>
    </source>
</reference>
<proteinExistence type="predicted"/>
<accession>A0A8K0KKF9</accession>
<dbReference type="GO" id="GO:0003824">
    <property type="term" value="F:catalytic activity"/>
    <property type="evidence" value="ECO:0007669"/>
    <property type="project" value="InterPro"/>
</dbReference>
<dbReference type="PANTHER" id="PTHR33273:SF4">
    <property type="entry name" value="ENDONUCLEASE_EXONUCLEASE_PHOSPHATASE DOMAIN-CONTAINING PROTEIN"/>
    <property type="match status" value="1"/>
</dbReference>
<name>A0A8K0KKF9_LADFU</name>
<dbReference type="EMBL" id="KZ308896">
    <property type="protein sequence ID" value="KAG8235290.1"/>
    <property type="molecule type" value="Genomic_DNA"/>
</dbReference>
<comment type="caution">
    <text evidence="3">The sequence shown here is derived from an EMBL/GenBank/DDBJ whole genome shotgun (WGS) entry which is preliminary data.</text>
</comment>
<evidence type="ECO:0000313" key="3">
    <source>
        <dbReference type="EMBL" id="KAG8235290.1"/>
    </source>
</evidence>
<dbReference type="PANTHER" id="PTHR33273">
    <property type="entry name" value="DOMAIN-CONTAINING PROTEIN, PUTATIVE-RELATED"/>
    <property type="match status" value="1"/>
</dbReference>
<evidence type="ECO:0000313" key="4">
    <source>
        <dbReference type="Proteomes" id="UP000792457"/>
    </source>
</evidence>
<protein>
    <recommendedName>
        <fullName evidence="2">Endonuclease/exonuclease/phosphatase domain-containing protein</fullName>
    </recommendedName>
</protein>
<dbReference type="Pfam" id="PF14529">
    <property type="entry name" value="Exo_endo_phos_2"/>
    <property type="match status" value="1"/>
</dbReference>
<dbReference type="Gene3D" id="3.60.10.10">
    <property type="entry name" value="Endonuclease/exonuclease/phosphatase"/>
    <property type="match status" value="1"/>
</dbReference>
<dbReference type="InterPro" id="IPR036691">
    <property type="entry name" value="Endo/exonu/phosph_ase_sf"/>
</dbReference>
<dbReference type="InterPro" id="IPR005135">
    <property type="entry name" value="Endo/exonuclease/phosphatase"/>
</dbReference>